<dbReference type="InterPro" id="IPR050300">
    <property type="entry name" value="GDXG_lipolytic_enzyme"/>
</dbReference>
<dbReference type="AlphaFoldDB" id="A0AAU1ZPL8"/>
<proteinExistence type="predicted"/>
<dbReference type="InterPro" id="IPR049492">
    <property type="entry name" value="BD-FAE-like_dom"/>
</dbReference>
<protein>
    <submittedName>
        <fullName evidence="3">Alpha/beta hydrolase</fullName>
    </submittedName>
</protein>
<feature type="domain" description="BD-FAE-like" evidence="2">
    <location>
        <begin position="37"/>
        <end position="258"/>
    </location>
</feature>
<dbReference type="SUPFAM" id="SSF53474">
    <property type="entry name" value="alpha/beta-Hydrolases"/>
    <property type="match status" value="1"/>
</dbReference>
<evidence type="ECO:0000259" key="2">
    <source>
        <dbReference type="Pfam" id="PF20434"/>
    </source>
</evidence>
<dbReference type="Pfam" id="PF20434">
    <property type="entry name" value="BD-FAE"/>
    <property type="match status" value="1"/>
</dbReference>
<reference evidence="3" key="1">
    <citation type="submission" date="2022-10" db="EMBL/GenBank/DDBJ databases">
        <title>The complete genomes of actinobacterial strains from the NBC collection.</title>
        <authorList>
            <person name="Joergensen T.S."/>
            <person name="Alvarez Arevalo M."/>
            <person name="Sterndorff E.B."/>
            <person name="Faurdal D."/>
            <person name="Vuksanovic O."/>
            <person name="Mourched A.-S."/>
            <person name="Charusanti P."/>
            <person name="Shaw S."/>
            <person name="Blin K."/>
            <person name="Weber T."/>
        </authorList>
    </citation>
    <scope>NUCLEOTIDE SEQUENCE</scope>
    <source>
        <strain evidence="3">NBC_00093</strain>
    </source>
</reference>
<organism evidence="3">
    <name type="scientific">Streptomyces sp. NBC_00093</name>
    <dbReference type="NCBI Taxonomy" id="2975649"/>
    <lineage>
        <taxon>Bacteria</taxon>
        <taxon>Bacillati</taxon>
        <taxon>Actinomycetota</taxon>
        <taxon>Actinomycetes</taxon>
        <taxon>Kitasatosporales</taxon>
        <taxon>Streptomycetaceae</taxon>
        <taxon>Streptomyces</taxon>
    </lineage>
</organism>
<keyword evidence="1 3" id="KW-0378">Hydrolase</keyword>
<dbReference type="EMBL" id="CP108222">
    <property type="protein sequence ID" value="WTT14052.1"/>
    <property type="molecule type" value="Genomic_DNA"/>
</dbReference>
<dbReference type="PANTHER" id="PTHR48081:SF13">
    <property type="entry name" value="ALPHA_BETA HYDROLASE"/>
    <property type="match status" value="1"/>
</dbReference>
<dbReference type="GO" id="GO:0016787">
    <property type="term" value="F:hydrolase activity"/>
    <property type="evidence" value="ECO:0007669"/>
    <property type="project" value="UniProtKB-KW"/>
</dbReference>
<evidence type="ECO:0000313" key="3">
    <source>
        <dbReference type="EMBL" id="WTT14052.1"/>
    </source>
</evidence>
<evidence type="ECO:0000256" key="1">
    <source>
        <dbReference type="ARBA" id="ARBA00022801"/>
    </source>
</evidence>
<gene>
    <name evidence="3" type="ORF">OHA22_00240</name>
</gene>
<sequence length="315" mass="33206">MAGRATPLPTTEVTPAGTRLLRGVEYATPDGFRPLLLDLHLPAAHPAGGPVPVVVFLHGGGWRTGSRARFGPAFEAWEVSPFDLLAAAGFAVASIDYRLSAEAVFPAQLHDGKAALRWVRRHAEALGLDAERVVLWGESAGGHLAALLGLTACRPELETDPVVAAPYADVVGVVDWYGPADLRTMQSQSRPDAVTVPDAADSREARLIGAPVPDAPRLAAEASPVTYACAGAPPFLLAHGTADRFVPSAQSEQFADALRACGGEVTLRLIDSADHLWAGLPDPRTVFDEALDFALRVCAPIAARTPRRPAAVRAF</sequence>
<dbReference type="InterPro" id="IPR029058">
    <property type="entry name" value="AB_hydrolase_fold"/>
</dbReference>
<accession>A0AAU1ZPL8</accession>
<name>A0AAU1ZPL8_9ACTN</name>
<dbReference type="PANTHER" id="PTHR48081">
    <property type="entry name" value="AB HYDROLASE SUPERFAMILY PROTEIN C4A8.06C"/>
    <property type="match status" value="1"/>
</dbReference>
<dbReference type="Gene3D" id="3.40.50.1820">
    <property type="entry name" value="alpha/beta hydrolase"/>
    <property type="match status" value="1"/>
</dbReference>